<name>A0AAW0J7H1_MYOGA</name>
<reference evidence="1 2" key="1">
    <citation type="journal article" date="2023" name="bioRxiv">
        <title>Conserved and derived expression patterns and positive selection on dental genes reveal complex evolutionary context of ever-growing rodent molars.</title>
        <authorList>
            <person name="Calamari Z.T."/>
            <person name="Song A."/>
            <person name="Cohen E."/>
            <person name="Akter M."/>
            <person name="Roy R.D."/>
            <person name="Hallikas O."/>
            <person name="Christensen M.M."/>
            <person name="Li P."/>
            <person name="Marangoni P."/>
            <person name="Jernvall J."/>
            <person name="Klein O.D."/>
        </authorList>
    </citation>
    <scope>NUCLEOTIDE SEQUENCE [LARGE SCALE GENOMIC DNA]</scope>
    <source>
        <strain evidence="1">V071</strain>
    </source>
</reference>
<dbReference type="AlphaFoldDB" id="A0AAW0J7H1"/>
<evidence type="ECO:0000313" key="1">
    <source>
        <dbReference type="EMBL" id="KAK7822481.1"/>
    </source>
</evidence>
<sequence>MLDSTGMGRSSSRESGIVSLLEDKRLSRCIVARVPRRSHEGHFKNKASCPTQTQTNKPMTSPAIMAIGQQFPADRFGLLVQRLPVLQLASKVVKKVSPFPEPEVVDKYGRGPEERSVQIRTPICSLYCLYHRSSHHGRLRFMTKMMLICWWLGFRNFALVLHLLLVWDEKKCHGAGAGRTWMCSSIKDLDQWKFETMDFQLMRVTCLGHMSAPILKDMILWHAGMPLWKTQLDPNPSDMQLPRGVAGLRQEGIKLIPQVGPGARYPLPGKFDLQEITQVLLRVDQEGVGGVQPDLLHSVSIVANAITTVLPAAETDSLFEASGVRALEGEAWLVLIHQRIDKEVYGSLMLTFRRFCEH</sequence>
<gene>
    <name evidence="1" type="ORF">U0070_001648</name>
</gene>
<protein>
    <submittedName>
        <fullName evidence="1">Uncharacterized protein</fullName>
    </submittedName>
</protein>
<keyword evidence="2" id="KW-1185">Reference proteome</keyword>
<evidence type="ECO:0000313" key="2">
    <source>
        <dbReference type="Proteomes" id="UP001488838"/>
    </source>
</evidence>
<proteinExistence type="predicted"/>
<comment type="caution">
    <text evidence="1">The sequence shown here is derived from an EMBL/GenBank/DDBJ whole genome shotgun (WGS) entry which is preliminary data.</text>
</comment>
<organism evidence="1 2">
    <name type="scientific">Myodes glareolus</name>
    <name type="common">Bank vole</name>
    <name type="synonym">Clethrionomys glareolus</name>
    <dbReference type="NCBI Taxonomy" id="447135"/>
    <lineage>
        <taxon>Eukaryota</taxon>
        <taxon>Metazoa</taxon>
        <taxon>Chordata</taxon>
        <taxon>Craniata</taxon>
        <taxon>Vertebrata</taxon>
        <taxon>Euteleostomi</taxon>
        <taxon>Mammalia</taxon>
        <taxon>Eutheria</taxon>
        <taxon>Euarchontoglires</taxon>
        <taxon>Glires</taxon>
        <taxon>Rodentia</taxon>
        <taxon>Myomorpha</taxon>
        <taxon>Muroidea</taxon>
        <taxon>Cricetidae</taxon>
        <taxon>Arvicolinae</taxon>
        <taxon>Myodes</taxon>
    </lineage>
</organism>
<dbReference type="EMBL" id="JBBHLL010000058">
    <property type="protein sequence ID" value="KAK7822481.1"/>
    <property type="molecule type" value="Genomic_DNA"/>
</dbReference>
<dbReference type="Proteomes" id="UP001488838">
    <property type="component" value="Unassembled WGS sequence"/>
</dbReference>
<accession>A0AAW0J7H1</accession>